<dbReference type="Proteomes" id="UP000034189">
    <property type="component" value="Chromosome"/>
</dbReference>
<feature type="signal peptide" evidence="1">
    <location>
        <begin position="1"/>
        <end position="22"/>
    </location>
</feature>
<dbReference type="PATRIC" id="fig|1333534.5.peg.1727"/>
<evidence type="ECO:0000313" key="3">
    <source>
        <dbReference type="Proteomes" id="UP000034189"/>
    </source>
</evidence>
<dbReference type="OrthoDB" id="2664142at2"/>
<feature type="chain" id="PRO_5039187045" description="Lipoprotein" evidence="1">
    <location>
        <begin position="23"/>
        <end position="280"/>
    </location>
</feature>
<reference evidence="2 3" key="2">
    <citation type="journal article" date="2016" name="Genome Announc.">
        <title>Genome Sequence of a Gram-Positive Diazotroph, Paenibacillus durus Type Strain ATCC 35681.</title>
        <authorList>
            <person name="Halim M.A."/>
            <person name="Rahman A.Y."/>
            <person name="Sim K.S."/>
            <person name="Yam H.C."/>
            <person name="Rahim A.A."/>
            <person name="Ghazali A.H."/>
            <person name="Najimudin N."/>
        </authorList>
    </citation>
    <scope>NUCLEOTIDE SEQUENCE [LARGE SCALE GENOMIC DNA]</scope>
    <source>
        <strain evidence="2 3">ATCC 35681</strain>
    </source>
</reference>
<proteinExistence type="predicted"/>
<name>A0A0F7F8F0_PAEDU</name>
<sequence>MMILLAKRTFTVLLALCCCGLAGGCGRENGKTAGELLDLALAGMTGTDGVTFEGETALRVDGRQLPEASIYYGGELINHKSLRIYKLLPDSAKSQELPGDLTQQAAGPNLYSRLEKSGGQWRVVPLNEDQGGSPLPGLNPIRQLEELKTMNKTVTREAGAGGKVRLLRIELDPRQAHDQLAAELEAEMSALRTSSASEKSPVARTAAGVSALERLWEQEDGELQRRLRDAKVATVYHLEVDAMRNLPKSLSRQRTITFLSSDGRTRRETFVSRVDFYGYR</sequence>
<keyword evidence="1" id="KW-0732">Signal</keyword>
<dbReference type="HOGENOM" id="CLU_084192_0_0_9"/>
<dbReference type="AlphaFoldDB" id="A0A0F7F8F0"/>
<reference evidence="2 3" key="1">
    <citation type="submission" date="2015-03" db="EMBL/GenBank/DDBJ databases">
        <authorList>
            <person name="Abdul Halim M."/>
        </authorList>
    </citation>
    <scope>NUCLEOTIDE SEQUENCE [LARGE SCALE GENOMIC DNA]</scope>
    <source>
        <strain evidence="2 3">ATCC 35681</strain>
    </source>
</reference>
<dbReference type="EMBL" id="CP011114">
    <property type="protein sequence ID" value="AKG34503.1"/>
    <property type="molecule type" value="Genomic_DNA"/>
</dbReference>
<gene>
    <name evidence="2" type="ORF">VK70_07890</name>
</gene>
<dbReference type="PROSITE" id="PS51257">
    <property type="entry name" value="PROKAR_LIPOPROTEIN"/>
    <property type="match status" value="1"/>
</dbReference>
<dbReference type="RefSeq" id="WP_025697040.1">
    <property type="nucleotide sequence ID" value="NZ_ASQQ01000491.1"/>
</dbReference>
<evidence type="ECO:0008006" key="4">
    <source>
        <dbReference type="Google" id="ProtNLM"/>
    </source>
</evidence>
<protein>
    <recommendedName>
        <fullName evidence="4">Lipoprotein</fullName>
    </recommendedName>
</protein>
<accession>A0A0F7F8F0</accession>
<evidence type="ECO:0000256" key="1">
    <source>
        <dbReference type="SAM" id="SignalP"/>
    </source>
</evidence>
<organism evidence="2 3">
    <name type="scientific">Paenibacillus durus ATCC 35681</name>
    <dbReference type="NCBI Taxonomy" id="1333534"/>
    <lineage>
        <taxon>Bacteria</taxon>
        <taxon>Bacillati</taxon>
        <taxon>Bacillota</taxon>
        <taxon>Bacilli</taxon>
        <taxon>Bacillales</taxon>
        <taxon>Paenibacillaceae</taxon>
        <taxon>Paenibacillus</taxon>
    </lineage>
</organism>
<evidence type="ECO:0000313" key="2">
    <source>
        <dbReference type="EMBL" id="AKG34503.1"/>
    </source>
</evidence>